<dbReference type="InterPro" id="IPR027417">
    <property type="entry name" value="P-loop_NTPase"/>
</dbReference>
<dbReference type="RefSeq" id="WP_419580827.1">
    <property type="nucleotide sequence ID" value="NZ_CP036432.1"/>
</dbReference>
<reference evidence="2 3" key="1">
    <citation type="submission" date="2019-02" db="EMBL/GenBank/DDBJ databases">
        <title>Deep-cultivation of Planctomycetes and their phenomic and genomic characterization uncovers novel biology.</title>
        <authorList>
            <person name="Wiegand S."/>
            <person name="Jogler M."/>
            <person name="Boedeker C."/>
            <person name="Pinto D."/>
            <person name="Vollmers J."/>
            <person name="Rivas-Marin E."/>
            <person name="Kohn T."/>
            <person name="Peeters S.H."/>
            <person name="Heuer A."/>
            <person name="Rast P."/>
            <person name="Oberbeckmann S."/>
            <person name="Bunk B."/>
            <person name="Jeske O."/>
            <person name="Meyerdierks A."/>
            <person name="Storesund J.E."/>
            <person name="Kallscheuer N."/>
            <person name="Luecker S."/>
            <person name="Lage O.M."/>
            <person name="Pohl T."/>
            <person name="Merkel B.J."/>
            <person name="Hornburger P."/>
            <person name="Mueller R.-W."/>
            <person name="Bruemmer F."/>
            <person name="Labrenz M."/>
            <person name="Spormann A.M."/>
            <person name="Op den Camp H."/>
            <person name="Overmann J."/>
            <person name="Amann R."/>
            <person name="Jetten M.S.M."/>
            <person name="Mascher T."/>
            <person name="Medema M.H."/>
            <person name="Devos D.P."/>
            <person name="Kaster A.-K."/>
            <person name="Ovreas L."/>
            <person name="Rohde M."/>
            <person name="Galperin M.Y."/>
            <person name="Jogler C."/>
        </authorList>
    </citation>
    <scope>NUCLEOTIDE SEQUENCE [LARGE SCALE GENOMIC DNA]</scope>
    <source>
        <strain evidence="2 3">TBK1r</strain>
    </source>
</reference>
<organism evidence="2 3">
    <name type="scientific">Stieleria magnilauensis</name>
    <dbReference type="NCBI Taxonomy" id="2527963"/>
    <lineage>
        <taxon>Bacteria</taxon>
        <taxon>Pseudomonadati</taxon>
        <taxon>Planctomycetota</taxon>
        <taxon>Planctomycetia</taxon>
        <taxon>Pirellulales</taxon>
        <taxon>Pirellulaceae</taxon>
        <taxon>Stieleria</taxon>
    </lineage>
</organism>
<dbReference type="PANTHER" id="PTHR13696:SF52">
    <property type="entry name" value="PARA FAMILY PROTEIN CT_582"/>
    <property type="match status" value="1"/>
</dbReference>
<sequence length="270" mass="29754">MAKTICMIAEKGGVGRTTNAVNIAALFASQGARVMIIDTDPQSSVSKFFLGTAGVYDLHKSNTIAACFDERYIPEVKDLVHATNIENLYLTPASDRLKDHNLPKPSTLGDLQFGIRDYVAEANQSFDFIVIDCPPDIGNLPTWASLLASDYAITPIVPERFSVQAISGVDAQLAAAHEVNTKLRFLGYFLSQRRTRLSLHDAMEKHLRDIQRDRVFDTVIPQMIAFAEAQQHGLPITSHDSSSEAARVTAKLGKEIIDRIAQENQSRRAA</sequence>
<dbReference type="InterPro" id="IPR025669">
    <property type="entry name" value="AAA_dom"/>
</dbReference>
<evidence type="ECO:0000313" key="3">
    <source>
        <dbReference type="Proteomes" id="UP000318081"/>
    </source>
</evidence>
<dbReference type="Gene3D" id="3.40.50.300">
    <property type="entry name" value="P-loop containing nucleotide triphosphate hydrolases"/>
    <property type="match status" value="1"/>
</dbReference>
<keyword evidence="3" id="KW-1185">Reference proteome</keyword>
<evidence type="ECO:0000259" key="1">
    <source>
        <dbReference type="Pfam" id="PF13614"/>
    </source>
</evidence>
<feature type="domain" description="AAA" evidence="1">
    <location>
        <begin position="3"/>
        <end position="181"/>
    </location>
</feature>
<dbReference type="Proteomes" id="UP000318081">
    <property type="component" value="Chromosome"/>
</dbReference>
<dbReference type="InterPro" id="IPR050678">
    <property type="entry name" value="DNA_Partitioning_ATPase"/>
</dbReference>
<dbReference type="PANTHER" id="PTHR13696">
    <property type="entry name" value="P-LOOP CONTAINING NUCLEOSIDE TRIPHOSPHATE HYDROLASE"/>
    <property type="match status" value="1"/>
</dbReference>
<dbReference type="EC" id="3.6.-.-" evidence="2"/>
<dbReference type="EMBL" id="CP036432">
    <property type="protein sequence ID" value="QDV81272.1"/>
    <property type="molecule type" value="Genomic_DNA"/>
</dbReference>
<proteinExistence type="predicted"/>
<dbReference type="CDD" id="cd02042">
    <property type="entry name" value="ParAB_family"/>
    <property type="match status" value="1"/>
</dbReference>
<protein>
    <submittedName>
        <fullName evidence="2">MinD/ParA/CobQ/CobA-like protein</fullName>
        <ecNumber evidence="2">3.6.-.-</ecNumber>
    </submittedName>
</protein>
<dbReference type="SUPFAM" id="SSF52540">
    <property type="entry name" value="P-loop containing nucleoside triphosphate hydrolases"/>
    <property type="match status" value="1"/>
</dbReference>
<gene>
    <name evidence="2" type="ORF">TBK1r_01870</name>
</gene>
<dbReference type="GO" id="GO:0016787">
    <property type="term" value="F:hydrolase activity"/>
    <property type="evidence" value="ECO:0007669"/>
    <property type="project" value="UniProtKB-KW"/>
</dbReference>
<accession>A0ABX5XHP3</accession>
<dbReference type="Pfam" id="PF13614">
    <property type="entry name" value="AAA_31"/>
    <property type="match status" value="1"/>
</dbReference>
<keyword evidence="2" id="KW-0378">Hydrolase</keyword>
<evidence type="ECO:0000313" key="2">
    <source>
        <dbReference type="EMBL" id="QDV81272.1"/>
    </source>
</evidence>
<name>A0ABX5XHP3_9BACT</name>